<reference evidence="5 6" key="1">
    <citation type="submission" date="2020-02" db="EMBL/GenBank/DDBJ databases">
        <title>Whole-genome analyses of novel actinobacteria.</title>
        <authorList>
            <person name="Sahin N."/>
        </authorList>
    </citation>
    <scope>NUCLEOTIDE SEQUENCE [LARGE SCALE GENOMIC DNA]</scope>
    <source>
        <strain evidence="5 6">A7024</strain>
    </source>
</reference>
<feature type="domain" description="Sulfatase N-terminal" evidence="4">
    <location>
        <begin position="10"/>
        <end position="371"/>
    </location>
</feature>
<proteinExistence type="inferred from homology"/>
<dbReference type="Proteomes" id="UP000481583">
    <property type="component" value="Unassembled WGS sequence"/>
</dbReference>
<dbReference type="Pfam" id="PF00884">
    <property type="entry name" value="Sulfatase"/>
    <property type="match status" value="1"/>
</dbReference>
<dbReference type="GO" id="GO:0004423">
    <property type="term" value="F:iduronate-2-sulfatase activity"/>
    <property type="evidence" value="ECO:0007669"/>
    <property type="project" value="TreeGrafter"/>
</dbReference>
<dbReference type="GO" id="GO:0005737">
    <property type="term" value="C:cytoplasm"/>
    <property type="evidence" value="ECO:0007669"/>
    <property type="project" value="TreeGrafter"/>
</dbReference>
<dbReference type="Gene3D" id="3.40.720.10">
    <property type="entry name" value="Alkaline Phosphatase, subunit A"/>
    <property type="match status" value="1"/>
</dbReference>
<dbReference type="PANTHER" id="PTHR45953:SF1">
    <property type="entry name" value="IDURONATE 2-SULFATASE"/>
    <property type="match status" value="1"/>
</dbReference>
<dbReference type="InterPro" id="IPR000917">
    <property type="entry name" value="Sulfatase_N"/>
</dbReference>
<dbReference type="RefSeq" id="WP_165230694.1">
    <property type="nucleotide sequence ID" value="NZ_JAAKZV010000004.1"/>
</dbReference>
<evidence type="ECO:0000256" key="1">
    <source>
        <dbReference type="ARBA" id="ARBA00008779"/>
    </source>
</evidence>
<evidence type="ECO:0000313" key="5">
    <source>
        <dbReference type="EMBL" id="NGN62748.1"/>
    </source>
</evidence>
<comment type="caution">
    <text evidence="5">The sequence shown here is derived from an EMBL/GenBank/DDBJ whole genome shotgun (WGS) entry which is preliminary data.</text>
</comment>
<protein>
    <submittedName>
        <fullName evidence="5">Sulfatase-like hydrolase/transferase</fullName>
    </submittedName>
</protein>
<dbReference type="SUPFAM" id="SSF53649">
    <property type="entry name" value="Alkaline phosphatase-like"/>
    <property type="match status" value="1"/>
</dbReference>
<evidence type="ECO:0000256" key="3">
    <source>
        <dbReference type="ARBA" id="ARBA00022801"/>
    </source>
</evidence>
<evidence type="ECO:0000256" key="2">
    <source>
        <dbReference type="ARBA" id="ARBA00022723"/>
    </source>
</evidence>
<name>A0A6G4TUH2_9ACTN</name>
<organism evidence="5 6">
    <name type="scientific">Streptomyces coryli</name>
    <dbReference type="NCBI Taxonomy" id="1128680"/>
    <lineage>
        <taxon>Bacteria</taxon>
        <taxon>Bacillati</taxon>
        <taxon>Actinomycetota</taxon>
        <taxon>Actinomycetes</taxon>
        <taxon>Kitasatosporales</taxon>
        <taxon>Streptomycetaceae</taxon>
        <taxon>Streptomyces</taxon>
    </lineage>
</organism>
<dbReference type="InterPro" id="IPR017850">
    <property type="entry name" value="Alkaline_phosphatase_core_sf"/>
</dbReference>
<keyword evidence="2" id="KW-0479">Metal-binding</keyword>
<evidence type="ECO:0000313" key="6">
    <source>
        <dbReference type="Proteomes" id="UP000481583"/>
    </source>
</evidence>
<dbReference type="GO" id="GO:0016740">
    <property type="term" value="F:transferase activity"/>
    <property type="evidence" value="ECO:0007669"/>
    <property type="project" value="UniProtKB-KW"/>
</dbReference>
<comment type="similarity">
    <text evidence="1">Belongs to the sulfatase family.</text>
</comment>
<keyword evidence="6" id="KW-1185">Reference proteome</keyword>
<dbReference type="EMBL" id="JAAKZV010000004">
    <property type="protein sequence ID" value="NGN62748.1"/>
    <property type="molecule type" value="Genomic_DNA"/>
</dbReference>
<dbReference type="PANTHER" id="PTHR45953">
    <property type="entry name" value="IDURONATE 2-SULFATASE"/>
    <property type="match status" value="1"/>
</dbReference>
<dbReference type="PROSITE" id="PS00523">
    <property type="entry name" value="SULFATASE_1"/>
    <property type="match status" value="1"/>
</dbReference>
<gene>
    <name evidence="5" type="ORF">G5C51_02375</name>
</gene>
<accession>A0A6G4TUH2</accession>
<dbReference type="GO" id="GO:0046872">
    <property type="term" value="F:metal ion binding"/>
    <property type="evidence" value="ECO:0007669"/>
    <property type="project" value="UniProtKB-KW"/>
</dbReference>
<dbReference type="InterPro" id="IPR024607">
    <property type="entry name" value="Sulfatase_CS"/>
</dbReference>
<sequence length="505" mass="55525">MTAAAPRTRPNVLILMSDEQRWDTLGHAGNPAARTSHLDALAQESTSFDACYTPFPLCCPSRTSLWTGRMPRHHHVLGNWRAIRPDLADGGLAQAFRAAGYHTLYCGKWHVPGTTPQRMGFADTAAIPAVLNGKDRGRYIEPYRAHASGLGYDLLDDHIENLTAADAHALRQTPHRGTARIPYEHFLEPWQTGEFLRALDRRPDDQPWLAVCSYNAPHFPMIVPEPYDRIIDRERIRLPAGLGTAGAGKPREVADSGFAHRYAGLDEHGWTELIAHYLGLCALIDTQVGTVLEHLRRSGDLDHTIVVFTSDHGDMMGAHGLMEKGHLLHYEEALRVPLLIRHPDATGGGVRTSNPVSVVDVAATLAELAGVPWDEADDGISAAAMVGAPHARATRAHVTSESVLYGMSADAAGQYVDPATWDPATDALNLSIRTPQLRYIYRSRDIDELYDHTDDPHEQHNRAAGPQYAAHRAELRRLLAEEVADVFGTVAAGLTPDKAYQLEEQ</sequence>
<keyword evidence="5" id="KW-0808">Transferase</keyword>
<dbReference type="AlphaFoldDB" id="A0A6G4TUH2"/>
<evidence type="ECO:0000259" key="4">
    <source>
        <dbReference type="Pfam" id="PF00884"/>
    </source>
</evidence>
<keyword evidence="3 5" id="KW-0378">Hydrolase</keyword>